<dbReference type="EMBL" id="FNVG01000004">
    <property type="protein sequence ID" value="SEF81802.1"/>
    <property type="molecule type" value="Genomic_DNA"/>
</dbReference>
<protein>
    <recommendedName>
        <fullName evidence="3">Helix-turn-helix</fullName>
    </recommendedName>
</protein>
<accession>A0A1H5V2Y3</accession>
<dbReference type="OrthoDB" id="5916950at2"/>
<keyword evidence="2" id="KW-1185">Reference proteome</keyword>
<dbReference type="SUPFAM" id="SSF47413">
    <property type="entry name" value="lambda repressor-like DNA-binding domains"/>
    <property type="match status" value="1"/>
</dbReference>
<name>A0A1H5V2Y3_9VIBR</name>
<sequence length="113" mass="13068">MNFTQQDTEALYRVWMSQKAKMHITQMEVAKQLNLSQIELSNRLNGNLPLDVNFLDRFCKLLHINPSHHLPSLKSPTEQASSNERLFNTKLTVDGDITNIRVDGNQVTIEYRL</sequence>
<gene>
    <name evidence="1" type="ORF">SAMN04488244_10430</name>
</gene>
<dbReference type="Proteomes" id="UP000236721">
    <property type="component" value="Unassembled WGS sequence"/>
</dbReference>
<evidence type="ECO:0000313" key="2">
    <source>
        <dbReference type="Proteomes" id="UP000236721"/>
    </source>
</evidence>
<dbReference type="GO" id="GO:0003677">
    <property type="term" value="F:DNA binding"/>
    <property type="evidence" value="ECO:0007669"/>
    <property type="project" value="InterPro"/>
</dbReference>
<dbReference type="RefSeq" id="WP_103879311.1">
    <property type="nucleotide sequence ID" value="NZ_FNVG01000004.1"/>
</dbReference>
<reference evidence="2" key="1">
    <citation type="submission" date="2016-10" db="EMBL/GenBank/DDBJ databases">
        <authorList>
            <person name="Varghese N."/>
            <person name="Submissions S."/>
        </authorList>
    </citation>
    <scope>NUCLEOTIDE SEQUENCE [LARGE SCALE GENOMIC DNA]</scope>
    <source>
        <strain evidence="2">CGMCC 1.7062</strain>
    </source>
</reference>
<dbReference type="Gene3D" id="1.10.260.40">
    <property type="entry name" value="lambda repressor-like DNA-binding domains"/>
    <property type="match status" value="1"/>
</dbReference>
<dbReference type="InterPro" id="IPR010982">
    <property type="entry name" value="Lambda_DNA-bd_dom_sf"/>
</dbReference>
<evidence type="ECO:0008006" key="3">
    <source>
        <dbReference type="Google" id="ProtNLM"/>
    </source>
</evidence>
<dbReference type="CDD" id="cd00093">
    <property type="entry name" value="HTH_XRE"/>
    <property type="match status" value="1"/>
</dbReference>
<organism evidence="1 2">
    <name type="scientific">Vibrio hangzhouensis</name>
    <dbReference type="NCBI Taxonomy" id="462991"/>
    <lineage>
        <taxon>Bacteria</taxon>
        <taxon>Pseudomonadati</taxon>
        <taxon>Pseudomonadota</taxon>
        <taxon>Gammaproteobacteria</taxon>
        <taxon>Vibrionales</taxon>
        <taxon>Vibrionaceae</taxon>
        <taxon>Vibrio</taxon>
    </lineage>
</organism>
<dbReference type="AlphaFoldDB" id="A0A1H5V2Y3"/>
<evidence type="ECO:0000313" key="1">
    <source>
        <dbReference type="EMBL" id="SEF81802.1"/>
    </source>
</evidence>
<proteinExistence type="predicted"/>
<dbReference type="InterPro" id="IPR001387">
    <property type="entry name" value="Cro/C1-type_HTH"/>
</dbReference>